<sequence>MGGLAVHAGSFLTSGSKQPFYEAIVGGGQSIDSTWDFVSVVQFSCFLDSWQTSAGDFFTSLPNPASVRGLFSFGGTGGTLQCLKKEGVPCVRTTSEETDDVFAPERISEFWHSEGEAV</sequence>
<organism evidence="1 2">
    <name type="scientific">Goodea atripinnis</name>
    <dbReference type="NCBI Taxonomy" id="208336"/>
    <lineage>
        <taxon>Eukaryota</taxon>
        <taxon>Metazoa</taxon>
        <taxon>Chordata</taxon>
        <taxon>Craniata</taxon>
        <taxon>Vertebrata</taxon>
        <taxon>Euteleostomi</taxon>
        <taxon>Actinopterygii</taxon>
        <taxon>Neopterygii</taxon>
        <taxon>Teleostei</taxon>
        <taxon>Neoteleostei</taxon>
        <taxon>Acanthomorphata</taxon>
        <taxon>Ovalentaria</taxon>
        <taxon>Atherinomorphae</taxon>
        <taxon>Cyprinodontiformes</taxon>
        <taxon>Goodeidae</taxon>
        <taxon>Goodea</taxon>
    </lineage>
</organism>
<comment type="caution">
    <text evidence="1">The sequence shown here is derived from an EMBL/GenBank/DDBJ whole genome shotgun (WGS) entry which is preliminary data.</text>
</comment>
<proteinExistence type="predicted"/>
<reference evidence="1 2" key="1">
    <citation type="submission" date="2021-06" db="EMBL/GenBank/DDBJ databases">
        <authorList>
            <person name="Palmer J.M."/>
        </authorList>
    </citation>
    <scope>NUCLEOTIDE SEQUENCE [LARGE SCALE GENOMIC DNA]</scope>
    <source>
        <strain evidence="1 2">GA_2019</strain>
        <tissue evidence="1">Muscle</tissue>
    </source>
</reference>
<gene>
    <name evidence="1" type="ORF">GOODEAATRI_008770</name>
</gene>
<dbReference type="Proteomes" id="UP001476798">
    <property type="component" value="Unassembled WGS sequence"/>
</dbReference>
<evidence type="ECO:0000313" key="2">
    <source>
        <dbReference type="Proteomes" id="UP001476798"/>
    </source>
</evidence>
<evidence type="ECO:0000313" key="1">
    <source>
        <dbReference type="EMBL" id="MEQ2174516.1"/>
    </source>
</evidence>
<name>A0ABV0NSZ0_9TELE</name>
<dbReference type="EMBL" id="JAHRIO010050448">
    <property type="protein sequence ID" value="MEQ2174516.1"/>
    <property type="molecule type" value="Genomic_DNA"/>
</dbReference>
<protein>
    <submittedName>
        <fullName evidence="1">Uncharacterized protein</fullName>
    </submittedName>
</protein>
<accession>A0ABV0NSZ0</accession>
<keyword evidence="2" id="KW-1185">Reference proteome</keyword>